<dbReference type="Pfam" id="PF00351">
    <property type="entry name" value="Biopterin_H"/>
    <property type="match status" value="1"/>
</dbReference>
<sequence>MYLSRTRKTAPLYLKNENENLIILYRALLFVLPEAVYWFTIEFGLCVENNERKVYGAAILSSFGDLQYILSGKPSVKPFDPFRASIEPHETSTYQPAYFVAESFKDAKEKFQYV</sequence>
<dbReference type="PROSITE" id="PS51410">
    <property type="entry name" value="BH4_AAA_HYDROXYL_2"/>
    <property type="match status" value="1"/>
</dbReference>
<evidence type="ECO:0000259" key="9">
    <source>
        <dbReference type="PROSITE" id="PS51410"/>
    </source>
</evidence>
<evidence type="ECO:0000256" key="4">
    <source>
        <dbReference type="ARBA" id="ARBA00022723"/>
    </source>
</evidence>
<dbReference type="PANTHER" id="PTHR11473">
    <property type="entry name" value="AROMATIC AMINO ACID HYDROXYLASE"/>
    <property type="match status" value="1"/>
</dbReference>
<evidence type="ECO:0000256" key="1">
    <source>
        <dbReference type="ARBA" id="ARBA00001954"/>
    </source>
</evidence>
<dbReference type="EC" id="1.14.16.1" evidence="3"/>
<dbReference type="AlphaFoldDB" id="A0A816H7N8"/>
<keyword evidence="4 8" id="KW-0479">Metal-binding</keyword>
<keyword evidence="7" id="KW-0503">Monooxygenase</keyword>
<comment type="caution">
    <text evidence="10">The sequence shown here is derived from an EMBL/GenBank/DDBJ whole genome shotgun (WGS) entry which is preliminary data.</text>
</comment>
<keyword evidence="5" id="KW-0560">Oxidoreductase</keyword>
<evidence type="ECO:0000256" key="7">
    <source>
        <dbReference type="ARBA" id="ARBA00023033"/>
    </source>
</evidence>
<dbReference type="Proteomes" id="UP000663828">
    <property type="component" value="Unassembled WGS sequence"/>
</dbReference>
<dbReference type="GO" id="GO:0005506">
    <property type="term" value="F:iron ion binding"/>
    <property type="evidence" value="ECO:0007669"/>
    <property type="project" value="InterPro"/>
</dbReference>
<name>A0A816H7N8_ADIRI</name>
<evidence type="ECO:0000256" key="2">
    <source>
        <dbReference type="ARBA" id="ARBA00009712"/>
    </source>
</evidence>
<keyword evidence="11" id="KW-1185">Reference proteome</keyword>
<dbReference type="GO" id="GO:0004505">
    <property type="term" value="F:phenylalanine 4-monooxygenase activity"/>
    <property type="evidence" value="ECO:0007669"/>
    <property type="project" value="UniProtKB-EC"/>
</dbReference>
<comment type="similarity">
    <text evidence="2">Belongs to the biopterin-dependent aromatic amino acid hydroxylase family.</text>
</comment>
<evidence type="ECO:0000256" key="6">
    <source>
        <dbReference type="ARBA" id="ARBA00023004"/>
    </source>
</evidence>
<feature type="domain" description="Biopterin-dependent aromatic amino acid hydroxylase family profile" evidence="9">
    <location>
        <begin position="1"/>
        <end position="114"/>
    </location>
</feature>
<proteinExistence type="inferred from homology"/>
<protein>
    <recommendedName>
        <fullName evidence="3">phenylalanine 4-monooxygenase</fullName>
        <ecNumber evidence="3">1.14.16.1</ecNumber>
    </recommendedName>
</protein>
<comment type="cofactor">
    <cofactor evidence="1 8">
        <name>Fe(2+)</name>
        <dbReference type="ChEBI" id="CHEBI:29033"/>
    </cofactor>
</comment>
<dbReference type="PANTHER" id="PTHR11473:SF24">
    <property type="entry name" value="PHENYLALANINE-4-HYDROXYLASE"/>
    <property type="match status" value="1"/>
</dbReference>
<evidence type="ECO:0000313" key="10">
    <source>
        <dbReference type="EMBL" id="CAF1683415.1"/>
    </source>
</evidence>
<gene>
    <name evidence="10" type="ORF">XAT740_LOCUS61191</name>
</gene>
<dbReference type="InterPro" id="IPR036329">
    <property type="entry name" value="Aro-AA_hydroxylase_C_sf"/>
</dbReference>
<dbReference type="InterPro" id="IPR036951">
    <property type="entry name" value="ArAA_hydroxylase_sf"/>
</dbReference>
<keyword evidence="6 8" id="KW-0408">Iron</keyword>
<dbReference type="PRINTS" id="PR00372">
    <property type="entry name" value="FYWHYDRXLASE"/>
</dbReference>
<dbReference type="InterPro" id="IPR019774">
    <property type="entry name" value="Aromatic-AA_hydroxylase_C"/>
</dbReference>
<accession>A0A816H7N8</accession>
<feature type="binding site" evidence="8">
    <location>
        <position position="42"/>
    </location>
    <ligand>
        <name>Fe cation</name>
        <dbReference type="ChEBI" id="CHEBI:24875"/>
    </ligand>
</feature>
<dbReference type="EMBL" id="CAJNOR010015843">
    <property type="protein sequence ID" value="CAF1683415.1"/>
    <property type="molecule type" value="Genomic_DNA"/>
</dbReference>
<dbReference type="InterPro" id="IPR001273">
    <property type="entry name" value="ArAA_hydroxylase"/>
</dbReference>
<evidence type="ECO:0000256" key="5">
    <source>
        <dbReference type="ARBA" id="ARBA00023002"/>
    </source>
</evidence>
<dbReference type="Gene3D" id="1.10.800.10">
    <property type="entry name" value="Aromatic amino acid hydroxylase"/>
    <property type="match status" value="1"/>
</dbReference>
<dbReference type="SUPFAM" id="SSF56534">
    <property type="entry name" value="Aromatic aminoacid monoxygenases, catalytic and oligomerization domains"/>
    <property type="match status" value="1"/>
</dbReference>
<evidence type="ECO:0000256" key="8">
    <source>
        <dbReference type="PIRSR" id="PIRSR601273-2"/>
    </source>
</evidence>
<evidence type="ECO:0000313" key="11">
    <source>
        <dbReference type="Proteomes" id="UP000663828"/>
    </source>
</evidence>
<reference evidence="10" key="1">
    <citation type="submission" date="2021-02" db="EMBL/GenBank/DDBJ databases">
        <authorList>
            <person name="Nowell W R."/>
        </authorList>
    </citation>
    <scope>NUCLEOTIDE SEQUENCE</scope>
</reference>
<organism evidence="10 11">
    <name type="scientific">Adineta ricciae</name>
    <name type="common">Rotifer</name>
    <dbReference type="NCBI Taxonomy" id="249248"/>
    <lineage>
        <taxon>Eukaryota</taxon>
        <taxon>Metazoa</taxon>
        <taxon>Spiralia</taxon>
        <taxon>Gnathifera</taxon>
        <taxon>Rotifera</taxon>
        <taxon>Eurotatoria</taxon>
        <taxon>Bdelloidea</taxon>
        <taxon>Adinetida</taxon>
        <taxon>Adinetidae</taxon>
        <taxon>Adineta</taxon>
    </lineage>
</organism>
<evidence type="ECO:0000256" key="3">
    <source>
        <dbReference type="ARBA" id="ARBA00011995"/>
    </source>
</evidence>